<sequence>MQACRVLHAFVCSDYVWHRISIDVPIDILPDVNIVSLPSSILQPIIIKALRLDDNWRKREPDVRYIMLSPVWVLNQSATIGQLQFIGKNHVLSLSRCYHHHELSFWSLEQPLCTQPNLTIRTMPMIRFSVTMFSGDSNGVIVFLGRDEKLYTISLKTLTKQPSKLPNNLLIQGRVSTVETCDHIIATLVAQISPSSGSPRYTVVFHNLVSSRSFIYHYPVSSHMCRLQMRLYPSCFVIVQCPEIGEGDVLVHVHALPPKIRINDSTPLQETTVMTGDECRLLAEHVLSRNPGLCEWFIPDEPVSEFPSHLPLIIFQQLGGFTRTIGLVYQIPMNIDERTAETYHHKPTHTFSTEIETTPQIVCIGKTGLRAVWLDKQFENEGPKLWKATFQTGMAAAVTPLVAPHQPLPFEARMVSTLRFEEATGRVAVGLWTGAVYILEF</sequence>
<gene>
    <name evidence="1" type="ORF">AMATHDRAFT_1698</name>
</gene>
<name>A0A2A9NYC9_9AGAR</name>
<dbReference type="OrthoDB" id="424465at2759"/>
<dbReference type="AlphaFoldDB" id="A0A2A9NYC9"/>
<evidence type="ECO:0000313" key="2">
    <source>
        <dbReference type="Proteomes" id="UP000242287"/>
    </source>
</evidence>
<accession>A0A2A9NYC9</accession>
<keyword evidence="2" id="KW-1185">Reference proteome</keyword>
<evidence type="ECO:0008006" key="3">
    <source>
        <dbReference type="Google" id="ProtNLM"/>
    </source>
</evidence>
<dbReference type="EMBL" id="KZ301976">
    <property type="protein sequence ID" value="PFH52966.1"/>
    <property type="molecule type" value="Genomic_DNA"/>
</dbReference>
<proteinExistence type="predicted"/>
<organism evidence="1 2">
    <name type="scientific">Amanita thiersii Skay4041</name>
    <dbReference type="NCBI Taxonomy" id="703135"/>
    <lineage>
        <taxon>Eukaryota</taxon>
        <taxon>Fungi</taxon>
        <taxon>Dikarya</taxon>
        <taxon>Basidiomycota</taxon>
        <taxon>Agaricomycotina</taxon>
        <taxon>Agaricomycetes</taxon>
        <taxon>Agaricomycetidae</taxon>
        <taxon>Agaricales</taxon>
        <taxon>Pluteineae</taxon>
        <taxon>Amanitaceae</taxon>
        <taxon>Amanita</taxon>
    </lineage>
</organism>
<protein>
    <recommendedName>
        <fullName evidence="3">F-box domain-containing protein</fullName>
    </recommendedName>
</protein>
<dbReference type="STRING" id="703135.A0A2A9NYC9"/>
<evidence type="ECO:0000313" key="1">
    <source>
        <dbReference type="EMBL" id="PFH52966.1"/>
    </source>
</evidence>
<reference evidence="1 2" key="1">
    <citation type="submission" date="2014-02" db="EMBL/GenBank/DDBJ databases">
        <title>Transposable element dynamics among asymbiotic and ectomycorrhizal Amanita fungi.</title>
        <authorList>
            <consortium name="DOE Joint Genome Institute"/>
            <person name="Hess J."/>
            <person name="Skrede I."/>
            <person name="Wolfe B."/>
            <person name="LaButti K."/>
            <person name="Ohm R.A."/>
            <person name="Grigoriev I.V."/>
            <person name="Pringle A."/>
        </authorList>
    </citation>
    <scope>NUCLEOTIDE SEQUENCE [LARGE SCALE GENOMIC DNA]</scope>
    <source>
        <strain evidence="1 2">SKay4041</strain>
    </source>
</reference>
<dbReference type="Proteomes" id="UP000242287">
    <property type="component" value="Unassembled WGS sequence"/>
</dbReference>